<feature type="transmembrane region" description="Helical" evidence="2">
    <location>
        <begin position="526"/>
        <end position="546"/>
    </location>
</feature>
<proteinExistence type="predicted"/>
<organism evidence="3 4">
    <name type="scientific">Caenorhabditis angaria</name>
    <dbReference type="NCBI Taxonomy" id="860376"/>
    <lineage>
        <taxon>Eukaryota</taxon>
        <taxon>Metazoa</taxon>
        <taxon>Ecdysozoa</taxon>
        <taxon>Nematoda</taxon>
        <taxon>Chromadorea</taxon>
        <taxon>Rhabditida</taxon>
        <taxon>Rhabditina</taxon>
        <taxon>Rhabditomorpha</taxon>
        <taxon>Rhabditoidea</taxon>
        <taxon>Rhabditidae</taxon>
        <taxon>Peloderinae</taxon>
        <taxon>Caenorhabditis</taxon>
    </lineage>
</organism>
<reference evidence="3" key="1">
    <citation type="submission" date="2022-11" db="EMBL/GenBank/DDBJ databases">
        <authorList>
            <person name="Kikuchi T."/>
        </authorList>
    </citation>
    <scope>NUCLEOTIDE SEQUENCE</scope>
    <source>
        <strain evidence="3">PS1010</strain>
    </source>
</reference>
<keyword evidence="2" id="KW-1133">Transmembrane helix</keyword>
<protein>
    <submittedName>
        <fullName evidence="3">Uncharacterized protein</fullName>
    </submittedName>
</protein>
<gene>
    <name evidence="3" type="ORF">CAMP_LOCUS2414</name>
</gene>
<evidence type="ECO:0000313" key="3">
    <source>
        <dbReference type="EMBL" id="CAI5439777.1"/>
    </source>
</evidence>
<dbReference type="AlphaFoldDB" id="A0A9P1MTS4"/>
<keyword evidence="4" id="KW-1185">Reference proteome</keyword>
<dbReference type="EMBL" id="CANHGI010000001">
    <property type="protein sequence ID" value="CAI5439777.1"/>
    <property type="molecule type" value="Genomic_DNA"/>
</dbReference>
<feature type="transmembrane region" description="Helical" evidence="2">
    <location>
        <begin position="6"/>
        <end position="27"/>
    </location>
</feature>
<evidence type="ECO:0000256" key="1">
    <source>
        <dbReference type="SAM" id="Coils"/>
    </source>
</evidence>
<feature type="coiled-coil region" evidence="1">
    <location>
        <begin position="178"/>
        <end position="205"/>
    </location>
</feature>
<comment type="caution">
    <text evidence="3">The sequence shown here is derived from an EMBL/GenBank/DDBJ whole genome shotgun (WGS) entry which is preliminary data.</text>
</comment>
<sequence>MVVILITVICSCPILVTFALIFLHWKWILSSSASSEENEQQPIPNPKLFMTVFWAVSMVILAMAVGAVVLYIFEQMHEVEVEKMDGEVQQFFGDTETAGKSIRKIVEKNLSTTNFEGYLRDYLKNEFKFKDIDTKTVNVSNEMINFLRTTKFSNDTKICVKNGKNVTMSEETNGANYVNSMINTMKKLERNVNESKQLYGEMELSGLQGIAFEVGTNPSERIKMKWGAFEKVVAHIKNDATKMPEKLKIQQKRKKSESEGKNNQHLIFGSSIICTILCLFIAIWIVQHIRSKKPEKRHPLIIYWTLSMFYVSSLVTIIFSLCFIVLSFDVINLNDCRVGGNSMSYTEMTSAFEVKGIEHIFATTLEKDHHRICANKSTTIFEMFSVKNMLFSRDARIYDETQHAMKIKIVSPHFLDNMNELENHVEKLRNYIKCAKTSVFSNFIEIPENYTVELSNYIMFMQSSFTEDFMPYDGAVKELDEEIKKTYENAEAITAKFNITCSKMHQIFTGPLENVCDLANFQLENITLYMIFVSFSSLFPTILLIFTHLWMNSEKFDENVTKKE</sequence>
<keyword evidence="2" id="KW-0472">Membrane</keyword>
<evidence type="ECO:0000313" key="4">
    <source>
        <dbReference type="Proteomes" id="UP001152747"/>
    </source>
</evidence>
<feature type="transmembrane region" description="Helical" evidence="2">
    <location>
        <begin position="48"/>
        <end position="73"/>
    </location>
</feature>
<feature type="transmembrane region" description="Helical" evidence="2">
    <location>
        <begin position="266"/>
        <end position="289"/>
    </location>
</feature>
<feature type="transmembrane region" description="Helical" evidence="2">
    <location>
        <begin position="301"/>
        <end position="328"/>
    </location>
</feature>
<keyword evidence="2" id="KW-0812">Transmembrane</keyword>
<accession>A0A9P1MTS4</accession>
<name>A0A9P1MTS4_9PELO</name>
<evidence type="ECO:0000256" key="2">
    <source>
        <dbReference type="SAM" id="Phobius"/>
    </source>
</evidence>
<keyword evidence="1" id="KW-0175">Coiled coil</keyword>
<dbReference type="Proteomes" id="UP001152747">
    <property type="component" value="Unassembled WGS sequence"/>
</dbReference>